<evidence type="ECO:0000256" key="3">
    <source>
        <dbReference type="SAM" id="Phobius"/>
    </source>
</evidence>
<dbReference type="GO" id="GO:0016491">
    <property type="term" value="F:oxidoreductase activity"/>
    <property type="evidence" value="ECO:0007669"/>
    <property type="project" value="UniProtKB-KW"/>
</dbReference>
<dbReference type="Bgee" id="ENSGGOG00000008471">
    <property type="expression patterns" value="Expressed in heart and 5 other cell types or tissues"/>
</dbReference>
<feature type="transmembrane region" description="Helical" evidence="3">
    <location>
        <begin position="20"/>
        <end position="42"/>
    </location>
</feature>
<evidence type="ECO:0000256" key="2">
    <source>
        <dbReference type="ARBA" id="ARBA00023002"/>
    </source>
</evidence>
<keyword evidence="3" id="KW-0812">Transmembrane</keyword>
<evidence type="ECO:0000313" key="4">
    <source>
        <dbReference type="Ensembl" id="ENSGGOP00000045101.1"/>
    </source>
</evidence>
<dbReference type="EMBL" id="CABD030038887">
    <property type="status" value="NOT_ANNOTATED_CDS"/>
    <property type="molecule type" value="Genomic_DNA"/>
</dbReference>
<comment type="similarity">
    <text evidence="1">Belongs to the short-chain dehydrogenases/reductases (SDR) family.</text>
</comment>
<reference evidence="4" key="4">
    <citation type="submission" date="2025-09" db="UniProtKB">
        <authorList>
            <consortium name="Ensembl"/>
        </authorList>
    </citation>
    <scope>IDENTIFICATION</scope>
</reference>
<dbReference type="EMBL" id="CABD030038885">
    <property type="status" value="NOT_ANNOTATED_CDS"/>
    <property type="molecule type" value="Genomic_DNA"/>
</dbReference>
<dbReference type="AlphaFoldDB" id="A0A2I2ZDE9"/>
<keyword evidence="3" id="KW-1133">Transmembrane helix</keyword>
<protein>
    <submittedName>
        <fullName evidence="4">Dehydrogenase/reductase 7B</fullName>
    </submittedName>
</protein>
<dbReference type="EMBL" id="CABD030038886">
    <property type="status" value="NOT_ANNOTATED_CDS"/>
    <property type="molecule type" value="Genomic_DNA"/>
</dbReference>
<keyword evidence="2" id="KW-0560">Oxidoreductase</keyword>
<dbReference type="GeneTree" id="ENSGT00940000158171"/>
<dbReference type="PANTHER" id="PTHR44196">
    <property type="entry name" value="DEHYDROGENASE/REDUCTASE SDR FAMILY MEMBER 7B"/>
    <property type="match status" value="1"/>
</dbReference>
<reference evidence="4" key="3">
    <citation type="submission" date="2025-08" db="UniProtKB">
        <authorList>
            <consortium name="Ensembl"/>
        </authorList>
    </citation>
    <scope>IDENTIFICATION</scope>
</reference>
<dbReference type="PANTHER" id="PTHR44196:SF1">
    <property type="entry name" value="DEHYDROGENASE_REDUCTASE SDR FAMILY MEMBER 7B"/>
    <property type="match status" value="1"/>
</dbReference>
<dbReference type="Ensembl" id="ENSGGOT00000053648.1">
    <property type="protein sequence ID" value="ENSGGOP00000045101.1"/>
    <property type="gene ID" value="ENSGGOG00000008471.3"/>
</dbReference>
<reference evidence="5" key="1">
    <citation type="submission" date="2011-05" db="EMBL/GenBank/DDBJ databases">
        <title>Insights into the evolution of the great apes provided by the gorilla genome.</title>
        <authorList>
            <person name="Scally A."/>
        </authorList>
    </citation>
    <scope>NUCLEOTIDE SEQUENCE [LARGE SCALE GENOMIC DNA]</scope>
</reference>
<organism evidence="4 5">
    <name type="scientific">Gorilla gorilla gorilla</name>
    <name type="common">Western lowland gorilla</name>
    <dbReference type="NCBI Taxonomy" id="9595"/>
    <lineage>
        <taxon>Eukaryota</taxon>
        <taxon>Metazoa</taxon>
        <taxon>Chordata</taxon>
        <taxon>Craniata</taxon>
        <taxon>Vertebrata</taxon>
        <taxon>Euteleostomi</taxon>
        <taxon>Mammalia</taxon>
        <taxon>Eutheria</taxon>
        <taxon>Euarchontoglires</taxon>
        <taxon>Primates</taxon>
        <taxon>Haplorrhini</taxon>
        <taxon>Catarrhini</taxon>
        <taxon>Hominidae</taxon>
        <taxon>Gorilla</taxon>
    </lineage>
</organism>
<gene>
    <name evidence="4" type="primary">DHRS7B</name>
</gene>
<name>A0A2I2ZDE9_GORGO</name>
<sequence>PVSPSYLLKSLPKVKAMDFITSTAILPLLFGCLGVFGLFRLLQWVRGKAYLRNAVVVITGATSGLGKGADTQALLGDLRPHRLWGHSCSSS</sequence>
<evidence type="ECO:0000313" key="5">
    <source>
        <dbReference type="Proteomes" id="UP000001519"/>
    </source>
</evidence>
<accession>A0A2I2ZDE9</accession>
<evidence type="ECO:0000256" key="1">
    <source>
        <dbReference type="ARBA" id="ARBA00006484"/>
    </source>
</evidence>
<keyword evidence="5" id="KW-1185">Reference proteome</keyword>
<proteinExistence type="inferred from homology"/>
<keyword evidence="3" id="KW-0472">Membrane</keyword>
<reference evidence="4 5" key="2">
    <citation type="journal article" date="2012" name="Nature">
        <title>Insights into hominid evolution from the gorilla genome sequence.</title>
        <authorList>
            <person name="Scally A."/>
            <person name="Dutheil J.Y."/>
            <person name="Hillier L.W."/>
            <person name="Jordan G.E."/>
            <person name="Goodhead I."/>
            <person name="Herrero J."/>
            <person name="Hobolth A."/>
            <person name="Lappalainen T."/>
            <person name="Mailund T."/>
            <person name="Marques-Bonet T."/>
            <person name="McCarthy S."/>
            <person name="Montgomery S.H."/>
            <person name="Schwalie P.C."/>
            <person name="Tang Y.A."/>
            <person name="Ward M.C."/>
            <person name="Xue Y."/>
            <person name="Yngvadottir B."/>
            <person name="Alkan C."/>
            <person name="Andersen L.N."/>
            <person name="Ayub Q."/>
            <person name="Ball E.V."/>
            <person name="Beal K."/>
            <person name="Bradley B.J."/>
            <person name="Chen Y."/>
            <person name="Clee C.M."/>
            <person name="Fitzgerald S."/>
            <person name="Graves T.A."/>
            <person name="Gu Y."/>
            <person name="Heath P."/>
            <person name="Heger A."/>
            <person name="Karakoc E."/>
            <person name="Kolb-Kokocinski A."/>
            <person name="Laird G.K."/>
            <person name="Lunter G."/>
            <person name="Meader S."/>
            <person name="Mort M."/>
            <person name="Mullikin J.C."/>
            <person name="Munch K."/>
            <person name="O'Connor T.D."/>
            <person name="Phillips A.D."/>
            <person name="Prado-Martinez J."/>
            <person name="Rogers A.S."/>
            <person name="Sajjadian S."/>
            <person name="Schmidt D."/>
            <person name="Shaw K."/>
            <person name="Simpson J.T."/>
            <person name="Stenson P.D."/>
            <person name="Turner D.J."/>
            <person name="Vigilant L."/>
            <person name="Vilella A.J."/>
            <person name="Whitener W."/>
            <person name="Zhu B."/>
            <person name="Cooper D.N."/>
            <person name="de Jong P."/>
            <person name="Dermitzakis E.T."/>
            <person name="Eichler E.E."/>
            <person name="Flicek P."/>
            <person name="Goldman N."/>
            <person name="Mundy N.I."/>
            <person name="Ning Z."/>
            <person name="Odom D.T."/>
            <person name="Ponting C.P."/>
            <person name="Quail M.A."/>
            <person name="Ryder O.A."/>
            <person name="Searle S.M."/>
            <person name="Warren W.C."/>
            <person name="Wilson R.K."/>
            <person name="Schierup M.H."/>
            <person name="Rogers J."/>
            <person name="Tyler-Smith C."/>
            <person name="Durbin R."/>
        </authorList>
    </citation>
    <scope>NUCLEOTIDE SEQUENCE [LARGE SCALE GENOMIC DNA]</scope>
</reference>
<dbReference type="Proteomes" id="UP000001519">
    <property type="component" value="Chromosome 5"/>
</dbReference>